<feature type="domain" description="HTH LytTR-type" evidence="3">
    <location>
        <begin position="128"/>
        <end position="226"/>
    </location>
</feature>
<evidence type="ECO:0000259" key="3">
    <source>
        <dbReference type="PROSITE" id="PS50930"/>
    </source>
</evidence>
<dbReference type="InterPro" id="IPR046947">
    <property type="entry name" value="LytR-like"/>
</dbReference>
<dbReference type="SUPFAM" id="SSF52172">
    <property type="entry name" value="CheY-like"/>
    <property type="match status" value="1"/>
</dbReference>
<dbReference type="Gene3D" id="3.40.50.2300">
    <property type="match status" value="1"/>
</dbReference>
<dbReference type="InterPro" id="IPR011006">
    <property type="entry name" value="CheY-like_superfamily"/>
</dbReference>
<dbReference type="Proteomes" id="UP000326344">
    <property type="component" value="Unassembled WGS sequence"/>
</dbReference>
<evidence type="ECO:0000256" key="1">
    <source>
        <dbReference type="PROSITE-ProRule" id="PRU00169"/>
    </source>
</evidence>
<sequence length="227" mass="26081">MLRAIAIDDEPAALEVLSRYAEKVPFLELVQPFLNTTDALNFLHTQRVDLIFLDIRMPDLSGTDFAQLIAPLNKSIVFTTAYADYALEGFALNALDYLLKPIAFGRFLQSCNRAYTQYLLQRGEPSSIFVKDGYDWVRMNLSEVLYIHSDTNLLFIHEENRQVSTRMTLSEMIEMLPGDQFVRVHKSYVVALKAIRKLERHQVTVGHVTIPLAASYRQALEQRLLRK</sequence>
<dbReference type="SMART" id="SM00448">
    <property type="entry name" value="REC"/>
    <property type="match status" value="1"/>
</dbReference>
<dbReference type="GO" id="GO:0003677">
    <property type="term" value="F:DNA binding"/>
    <property type="evidence" value="ECO:0007669"/>
    <property type="project" value="InterPro"/>
</dbReference>
<dbReference type="Gene3D" id="2.40.50.1020">
    <property type="entry name" value="LytTr DNA-binding domain"/>
    <property type="match status" value="1"/>
</dbReference>
<keyword evidence="1" id="KW-0597">Phosphoprotein</keyword>
<evidence type="ECO:0000259" key="2">
    <source>
        <dbReference type="PROSITE" id="PS50110"/>
    </source>
</evidence>
<proteinExistence type="predicted"/>
<dbReference type="Pfam" id="PF00072">
    <property type="entry name" value="Response_reg"/>
    <property type="match status" value="1"/>
</dbReference>
<evidence type="ECO:0000313" key="4">
    <source>
        <dbReference type="EMBL" id="KAA9346696.1"/>
    </source>
</evidence>
<dbReference type="InterPro" id="IPR007492">
    <property type="entry name" value="LytTR_DNA-bd_dom"/>
</dbReference>
<dbReference type="PROSITE" id="PS50930">
    <property type="entry name" value="HTH_LYTTR"/>
    <property type="match status" value="1"/>
</dbReference>
<name>A0A5N1JBB8_9BACT</name>
<dbReference type="EMBL" id="VTWS01000009">
    <property type="protein sequence ID" value="KAA9346696.1"/>
    <property type="molecule type" value="Genomic_DNA"/>
</dbReference>
<reference evidence="4 5" key="1">
    <citation type="submission" date="2019-09" db="EMBL/GenBank/DDBJ databases">
        <title>Genome Sequence of Larkinella sp MA1.</title>
        <authorList>
            <person name="Srinivasan S."/>
        </authorList>
    </citation>
    <scope>NUCLEOTIDE SEQUENCE [LARGE SCALE GENOMIC DNA]</scope>
    <source>
        <strain evidence="4 5">MA1</strain>
    </source>
</reference>
<dbReference type="SMART" id="SM00850">
    <property type="entry name" value="LytTR"/>
    <property type="match status" value="1"/>
</dbReference>
<dbReference type="Pfam" id="PF04397">
    <property type="entry name" value="LytTR"/>
    <property type="match status" value="1"/>
</dbReference>
<protein>
    <submittedName>
        <fullName evidence="4">Response regulator transcription factor</fullName>
    </submittedName>
</protein>
<dbReference type="PANTHER" id="PTHR37299:SF1">
    <property type="entry name" value="STAGE 0 SPORULATION PROTEIN A HOMOLOG"/>
    <property type="match status" value="1"/>
</dbReference>
<keyword evidence="5" id="KW-1185">Reference proteome</keyword>
<dbReference type="AlphaFoldDB" id="A0A5N1JBB8"/>
<feature type="domain" description="Response regulatory" evidence="2">
    <location>
        <begin position="3"/>
        <end position="115"/>
    </location>
</feature>
<dbReference type="GO" id="GO:0000156">
    <property type="term" value="F:phosphorelay response regulator activity"/>
    <property type="evidence" value="ECO:0007669"/>
    <property type="project" value="InterPro"/>
</dbReference>
<accession>A0A5N1JBB8</accession>
<dbReference type="PANTHER" id="PTHR37299">
    <property type="entry name" value="TRANSCRIPTIONAL REGULATOR-RELATED"/>
    <property type="match status" value="1"/>
</dbReference>
<gene>
    <name evidence="4" type="ORF">F0P93_27185</name>
</gene>
<dbReference type="PROSITE" id="PS50110">
    <property type="entry name" value="RESPONSE_REGULATORY"/>
    <property type="match status" value="1"/>
</dbReference>
<dbReference type="InterPro" id="IPR001789">
    <property type="entry name" value="Sig_transdc_resp-reg_receiver"/>
</dbReference>
<comment type="caution">
    <text evidence="4">The sequence shown here is derived from an EMBL/GenBank/DDBJ whole genome shotgun (WGS) entry which is preliminary data.</text>
</comment>
<organism evidence="4 5">
    <name type="scientific">Larkinella humicola</name>
    <dbReference type="NCBI Taxonomy" id="2607654"/>
    <lineage>
        <taxon>Bacteria</taxon>
        <taxon>Pseudomonadati</taxon>
        <taxon>Bacteroidota</taxon>
        <taxon>Cytophagia</taxon>
        <taxon>Cytophagales</taxon>
        <taxon>Spirosomataceae</taxon>
        <taxon>Larkinella</taxon>
    </lineage>
</organism>
<feature type="modified residue" description="4-aspartylphosphate" evidence="1">
    <location>
        <position position="54"/>
    </location>
</feature>
<evidence type="ECO:0000313" key="5">
    <source>
        <dbReference type="Proteomes" id="UP000326344"/>
    </source>
</evidence>
<dbReference type="RefSeq" id="WP_150880921.1">
    <property type="nucleotide sequence ID" value="NZ_VTWS01000009.1"/>
</dbReference>